<keyword evidence="1" id="KW-0472">Membrane</keyword>
<accession>A0AAN7LL37</accession>
<comment type="caution">
    <text evidence="2">The sequence shown here is derived from an EMBL/GenBank/DDBJ whole genome shotgun (WGS) entry which is preliminary data.</text>
</comment>
<dbReference type="Proteomes" id="UP001346149">
    <property type="component" value="Unassembled WGS sequence"/>
</dbReference>
<dbReference type="EMBL" id="JAXQNO010000016">
    <property type="protein sequence ID" value="KAK4782152.1"/>
    <property type="molecule type" value="Genomic_DNA"/>
</dbReference>
<protein>
    <submittedName>
        <fullName evidence="2">Uncharacterized protein</fullName>
    </submittedName>
</protein>
<feature type="transmembrane region" description="Helical" evidence="1">
    <location>
        <begin position="75"/>
        <end position="93"/>
    </location>
</feature>
<sequence>MGNIRMPIEIVMIPRYSLGAITQLFVGHANTLALAAVYIKNLVIASFSFGAWVACTAFGVGQLDMLGVYMKRSYIILNPTMVVLLYVFATQILKLIGQMANIFDAAEMLAL</sequence>
<feature type="transmembrane region" description="Helical" evidence="1">
    <location>
        <begin position="45"/>
        <end position="63"/>
    </location>
</feature>
<dbReference type="AlphaFoldDB" id="A0AAN7LL37"/>
<organism evidence="2 3">
    <name type="scientific">Trapa natans</name>
    <name type="common">Water chestnut</name>
    <dbReference type="NCBI Taxonomy" id="22666"/>
    <lineage>
        <taxon>Eukaryota</taxon>
        <taxon>Viridiplantae</taxon>
        <taxon>Streptophyta</taxon>
        <taxon>Embryophyta</taxon>
        <taxon>Tracheophyta</taxon>
        <taxon>Spermatophyta</taxon>
        <taxon>Magnoliopsida</taxon>
        <taxon>eudicotyledons</taxon>
        <taxon>Gunneridae</taxon>
        <taxon>Pentapetalae</taxon>
        <taxon>rosids</taxon>
        <taxon>malvids</taxon>
        <taxon>Myrtales</taxon>
        <taxon>Lythraceae</taxon>
        <taxon>Trapa</taxon>
    </lineage>
</organism>
<keyword evidence="1" id="KW-0812">Transmembrane</keyword>
<evidence type="ECO:0000256" key="1">
    <source>
        <dbReference type="SAM" id="Phobius"/>
    </source>
</evidence>
<evidence type="ECO:0000313" key="2">
    <source>
        <dbReference type="EMBL" id="KAK4782152.1"/>
    </source>
</evidence>
<evidence type="ECO:0000313" key="3">
    <source>
        <dbReference type="Proteomes" id="UP001346149"/>
    </source>
</evidence>
<gene>
    <name evidence="2" type="ORF">SAY86_016254</name>
</gene>
<dbReference type="PANTHER" id="PTHR11206">
    <property type="entry name" value="MULTIDRUG RESISTANCE PROTEIN"/>
    <property type="match status" value="1"/>
</dbReference>
<reference evidence="2 3" key="1">
    <citation type="journal article" date="2023" name="Hortic Res">
        <title>Pangenome of water caltrop reveals structural variations and asymmetric subgenome divergence after allopolyploidization.</title>
        <authorList>
            <person name="Zhang X."/>
            <person name="Chen Y."/>
            <person name="Wang L."/>
            <person name="Yuan Y."/>
            <person name="Fang M."/>
            <person name="Shi L."/>
            <person name="Lu R."/>
            <person name="Comes H.P."/>
            <person name="Ma Y."/>
            <person name="Chen Y."/>
            <person name="Huang G."/>
            <person name="Zhou Y."/>
            <person name="Zheng Z."/>
            <person name="Qiu Y."/>
        </authorList>
    </citation>
    <scope>NUCLEOTIDE SEQUENCE [LARGE SCALE GENOMIC DNA]</scope>
    <source>
        <tissue evidence="2">Mature leaves and different stages of flower and fruit</tissue>
    </source>
</reference>
<proteinExistence type="predicted"/>
<keyword evidence="3" id="KW-1185">Reference proteome</keyword>
<keyword evidence="1" id="KW-1133">Transmembrane helix</keyword>
<name>A0AAN7LL37_TRANT</name>